<feature type="region of interest" description="Disordered" evidence="1">
    <location>
        <begin position="52"/>
        <end position="79"/>
    </location>
</feature>
<accession>A0A6N2BZ72</accession>
<dbReference type="AlphaFoldDB" id="A0A6N2BZ72"/>
<feature type="compositionally biased region" description="Polar residues" evidence="1">
    <location>
        <begin position="57"/>
        <end position="79"/>
    </location>
</feature>
<proteinExistence type="predicted"/>
<sequence length="79" mass="8659">MNNDRGGTPRVGVDVSQVASGQKLIDTSDVENVGIFVQHILKVKMREQLKNGHWLHKNSTSSRTLSPTSQNNSPCNGKD</sequence>
<organism evidence="2">
    <name type="scientific">Solanum chilense</name>
    <name type="common">Tomato</name>
    <name type="synonym">Lycopersicon chilense</name>
    <dbReference type="NCBI Taxonomy" id="4083"/>
    <lineage>
        <taxon>Eukaryota</taxon>
        <taxon>Viridiplantae</taxon>
        <taxon>Streptophyta</taxon>
        <taxon>Embryophyta</taxon>
        <taxon>Tracheophyta</taxon>
        <taxon>Spermatophyta</taxon>
        <taxon>Magnoliopsida</taxon>
        <taxon>eudicotyledons</taxon>
        <taxon>Gunneridae</taxon>
        <taxon>Pentapetalae</taxon>
        <taxon>asterids</taxon>
        <taxon>lamiids</taxon>
        <taxon>Solanales</taxon>
        <taxon>Solanaceae</taxon>
        <taxon>Solanoideae</taxon>
        <taxon>Solaneae</taxon>
        <taxon>Solanum</taxon>
        <taxon>Solanum subgen. Lycopersicon</taxon>
    </lineage>
</organism>
<protein>
    <submittedName>
        <fullName evidence="2">Uncharacterized protein</fullName>
    </submittedName>
</protein>
<evidence type="ECO:0000313" key="2">
    <source>
        <dbReference type="EMBL" id="TMX00195.1"/>
    </source>
</evidence>
<dbReference type="EMBL" id="RXGB01001122">
    <property type="protein sequence ID" value="TMX00195.1"/>
    <property type="molecule type" value="Genomic_DNA"/>
</dbReference>
<name>A0A6N2BZ72_SOLCI</name>
<evidence type="ECO:0000256" key="1">
    <source>
        <dbReference type="SAM" id="MobiDB-lite"/>
    </source>
</evidence>
<comment type="caution">
    <text evidence="2">The sequence shown here is derived from an EMBL/GenBank/DDBJ whole genome shotgun (WGS) entry which is preliminary data.</text>
</comment>
<gene>
    <name evidence="2" type="ORF">EJD97_001215</name>
</gene>
<reference evidence="2" key="1">
    <citation type="submission" date="2019-05" db="EMBL/GenBank/DDBJ databases">
        <title>The de novo reference genome and transcriptome assemblies of the wild tomato species Solanum chilense.</title>
        <authorList>
            <person name="Stam R."/>
            <person name="Nosenko T."/>
            <person name="Hoerger A.C."/>
            <person name="Stephan W."/>
            <person name="Seidel M.A."/>
            <person name="Kuhn J.M.M."/>
            <person name="Haberer G."/>
            <person name="Tellier A."/>
        </authorList>
    </citation>
    <scope>NUCLEOTIDE SEQUENCE</scope>
    <source>
        <tissue evidence="2">Mature leaves</tissue>
    </source>
</reference>